<evidence type="ECO:0000256" key="1">
    <source>
        <dbReference type="SAM" id="MobiDB-lite"/>
    </source>
</evidence>
<evidence type="ECO:0000313" key="3">
    <source>
        <dbReference type="Proteomes" id="UP000658390"/>
    </source>
</evidence>
<organism evidence="2 3">
    <name type="scientific">Pseudomonas psychrophila</name>
    <dbReference type="NCBI Taxonomy" id="122355"/>
    <lineage>
        <taxon>Bacteria</taxon>
        <taxon>Pseudomonadati</taxon>
        <taxon>Pseudomonadota</taxon>
        <taxon>Gammaproteobacteria</taxon>
        <taxon>Pseudomonadales</taxon>
        <taxon>Pseudomonadaceae</taxon>
        <taxon>Pseudomonas</taxon>
    </lineage>
</organism>
<proteinExistence type="predicted"/>
<sequence length="303" mass="34255">MRQVQNPDVKSENICGKPVFTFDSHHEALLPWAECALAVGDAPRPRLLTLDYHSDTRPAFITHSTVDIANAMDDEGWEERAAAEVAKIDVHEVETVRDAVVNLRFDEHISAAVQSRIIDIAFAIVGGLITNEYQSNEQNAAETEWSERHKHTPWVPKPKAPPPYTYSIPKERIIELPRQKVSSSDQPRSKGYADQALESDFLRRHLEFIEAITQSAGVPGLFEAPFILDIDLDYFNTRQSIQPANHDIFHELIRRAEIITIAREPKCVTDLQKPGEKLSSEWLEAELKRHISEALSALPIKSL</sequence>
<comment type="caution">
    <text evidence="2">The sequence shown here is derived from an EMBL/GenBank/DDBJ whole genome shotgun (WGS) entry which is preliminary data.</text>
</comment>
<dbReference type="EMBL" id="JAEKCZ010000034">
    <property type="protein sequence ID" value="MBJ2259698.1"/>
    <property type="molecule type" value="Genomic_DNA"/>
</dbReference>
<protein>
    <submittedName>
        <fullName evidence="2">UPF0489 family protein</fullName>
    </submittedName>
</protein>
<dbReference type="AlphaFoldDB" id="A0A8I1FX48"/>
<dbReference type="Proteomes" id="UP000658390">
    <property type="component" value="Unassembled WGS sequence"/>
</dbReference>
<dbReference type="RefSeq" id="WP_108184796.1">
    <property type="nucleotide sequence ID" value="NZ_JAEKCZ010000034.1"/>
</dbReference>
<gene>
    <name evidence="2" type="ORF">JFT45_24660</name>
</gene>
<evidence type="ECO:0000313" key="2">
    <source>
        <dbReference type="EMBL" id="MBJ2259698.1"/>
    </source>
</evidence>
<accession>A0A8I1FX48</accession>
<reference evidence="2" key="1">
    <citation type="submission" date="2020-12" db="EMBL/GenBank/DDBJ databases">
        <title>Antibiotic resistance and phylogeny of Pseudomonas spp. isolated over three decades from chicken meat in the Norwegian food chain.</title>
        <authorList>
            <person name="Moen B."/>
        </authorList>
    </citation>
    <scope>NUCLEOTIDE SEQUENCE</scope>
    <source>
        <strain evidence="2">MF6762</strain>
    </source>
</reference>
<name>A0A8I1FX48_9PSED</name>
<feature type="region of interest" description="Disordered" evidence="1">
    <location>
        <begin position="140"/>
        <end position="162"/>
    </location>
</feature>